<evidence type="ECO:0000259" key="4">
    <source>
        <dbReference type="PROSITE" id="PS01124"/>
    </source>
</evidence>
<dbReference type="AlphaFoldDB" id="A0A430AXP4"/>
<evidence type="ECO:0000256" key="3">
    <source>
        <dbReference type="ARBA" id="ARBA00023163"/>
    </source>
</evidence>
<dbReference type="Pfam" id="PF10114">
    <property type="entry name" value="PocR"/>
    <property type="match status" value="1"/>
</dbReference>
<dbReference type="InterPro" id="IPR009057">
    <property type="entry name" value="Homeodomain-like_sf"/>
</dbReference>
<comment type="caution">
    <text evidence="5">The sequence shown here is derived from an EMBL/GenBank/DDBJ whole genome shotgun (WGS) entry which is preliminary data.</text>
</comment>
<dbReference type="PROSITE" id="PS01124">
    <property type="entry name" value="HTH_ARAC_FAMILY_2"/>
    <property type="match status" value="1"/>
</dbReference>
<dbReference type="PANTHER" id="PTHR43280:SF10">
    <property type="entry name" value="REGULATORY PROTEIN POCR"/>
    <property type="match status" value="1"/>
</dbReference>
<dbReference type="GO" id="GO:0003700">
    <property type="term" value="F:DNA-binding transcription factor activity"/>
    <property type="evidence" value="ECO:0007669"/>
    <property type="project" value="InterPro"/>
</dbReference>
<dbReference type="Proteomes" id="UP000288028">
    <property type="component" value="Unassembled WGS sequence"/>
</dbReference>
<gene>
    <name evidence="5" type="ORF">CBF28_10440</name>
</gene>
<reference evidence="5 6" key="1">
    <citation type="submission" date="2017-05" db="EMBL/GenBank/DDBJ databases">
        <title>Vagococcus spp. assemblies.</title>
        <authorList>
            <person name="Gulvik C.A."/>
        </authorList>
    </citation>
    <scope>NUCLEOTIDE SEQUENCE [LARGE SCALE GENOMIC DNA]</scope>
    <source>
        <strain evidence="5 6">SS1714</strain>
    </source>
</reference>
<dbReference type="Gene3D" id="1.10.10.60">
    <property type="entry name" value="Homeodomain-like"/>
    <property type="match status" value="2"/>
</dbReference>
<keyword evidence="3" id="KW-0804">Transcription</keyword>
<dbReference type="GO" id="GO:0043565">
    <property type="term" value="F:sequence-specific DNA binding"/>
    <property type="evidence" value="ECO:0007669"/>
    <property type="project" value="InterPro"/>
</dbReference>
<dbReference type="Pfam" id="PF12833">
    <property type="entry name" value="HTH_18"/>
    <property type="match status" value="1"/>
</dbReference>
<evidence type="ECO:0000256" key="1">
    <source>
        <dbReference type="ARBA" id="ARBA00023015"/>
    </source>
</evidence>
<evidence type="ECO:0000313" key="5">
    <source>
        <dbReference type="EMBL" id="RSU12815.1"/>
    </source>
</evidence>
<dbReference type="InterPro" id="IPR018771">
    <property type="entry name" value="PocR_dom"/>
</dbReference>
<name>A0A430AXP4_9ENTE</name>
<dbReference type="InterPro" id="IPR018062">
    <property type="entry name" value="HTH_AraC-typ_CS"/>
</dbReference>
<organism evidence="5 6">
    <name type="scientific">Vagococcus carniphilus</name>
    <dbReference type="NCBI Taxonomy" id="218144"/>
    <lineage>
        <taxon>Bacteria</taxon>
        <taxon>Bacillati</taxon>
        <taxon>Bacillota</taxon>
        <taxon>Bacilli</taxon>
        <taxon>Lactobacillales</taxon>
        <taxon>Enterococcaceae</taxon>
        <taxon>Vagococcus</taxon>
    </lineage>
</organism>
<dbReference type="PROSITE" id="PS00041">
    <property type="entry name" value="HTH_ARAC_FAMILY_1"/>
    <property type="match status" value="1"/>
</dbReference>
<protein>
    <recommendedName>
        <fullName evidence="4">HTH araC/xylS-type domain-containing protein</fullName>
    </recommendedName>
</protein>
<dbReference type="PANTHER" id="PTHR43280">
    <property type="entry name" value="ARAC-FAMILY TRANSCRIPTIONAL REGULATOR"/>
    <property type="match status" value="1"/>
</dbReference>
<sequence>MSPAAPSLLTGIIEDFACSTDFGSVLVDIRGIENSNLYNFSPFCNLMRSSPEFRHLCQKCDLYGGLEAYKTGQPSIYRCHAGLTDISLPIVQSNQLSGFLLFGQVQVTDEENSNYTSIQTINTDWMNSPNLRQARNKVKLVSSKQVESAASILREISQFHTRDVNPRDQIKFNVKSKKSSNQQEKVSNNEEIRKALTYIQKNLSRPITLEEVANHVYLSQYYFSKLFKKEMNINFVTYVNQRRIEEAKKLLVESSLSIETISRNLGFSQPSYFIKTFRSMTSSTPANYRRDHSA</sequence>
<dbReference type="SUPFAM" id="SSF46689">
    <property type="entry name" value="Homeodomain-like"/>
    <property type="match status" value="2"/>
</dbReference>
<evidence type="ECO:0000256" key="2">
    <source>
        <dbReference type="ARBA" id="ARBA00023125"/>
    </source>
</evidence>
<evidence type="ECO:0000313" key="6">
    <source>
        <dbReference type="Proteomes" id="UP000288028"/>
    </source>
</evidence>
<feature type="domain" description="HTH araC/xylS-type" evidence="4">
    <location>
        <begin position="193"/>
        <end position="291"/>
    </location>
</feature>
<proteinExistence type="predicted"/>
<dbReference type="EMBL" id="NGKB01000010">
    <property type="protein sequence ID" value="RSU12815.1"/>
    <property type="molecule type" value="Genomic_DNA"/>
</dbReference>
<accession>A0A430AXP4</accession>
<dbReference type="SMART" id="SM00342">
    <property type="entry name" value="HTH_ARAC"/>
    <property type="match status" value="1"/>
</dbReference>
<dbReference type="InterPro" id="IPR018060">
    <property type="entry name" value="HTH_AraC"/>
</dbReference>
<keyword evidence="1" id="KW-0805">Transcription regulation</keyword>
<keyword evidence="2" id="KW-0238">DNA-binding</keyword>
<keyword evidence="6" id="KW-1185">Reference proteome</keyword>